<dbReference type="EMBL" id="JAJOZR010000027">
    <property type="protein sequence ID" value="MCD7111917.1"/>
    <property type="molecule type" value="Genomic_DNA"/>
</dbReference>
<proteinExistence type="predicted"/>
<gene>
    <name evidence="1" type="ORF">LRX75_23100</name>
</gene>
<organism evidence="1 2">
    <name type="scientific">Rhizobium quercicola</name>
    <dbReference type="NCBI Taxonomy" id="2901226"/>
    <lineage>
        <taxon>Bacteria</taxon>
        <taxon>Pseudomonadati</taxon>
        <taxon>Pseudomonadota</taxon>
        <taxon>Alphaproteobacteria</taxon>
        <taxon>Hyphomicrobiales</taxon>
        <taxon>Rhizobiaceae</taxon>
        <taxon>Rhizobium/Agrobacterium group</taxon>
        <taxon>Rhizobium</taxon>
    </lineage>
</organism>
<dbReference type="RefSeq" id="WP_231816920.1">
    <property type="nucleotide sequence ID" value="NZ_JAJOZR010000027.1"/>
</dbReference>
<dbReference type="AlphaFoldDB" id="A0A9X1NVM9"/>
<evidence type="ECO:0000313" key="1">
    <source>
        <dbReference type="EMBL" id="MCD7111917.1"/>
    </source>
</evidence>
<dbReference type="Proteomes" id="UP001139089">
    <property type="component" value="Unassembled WGS sequence"/>
</dbReference>
<keyword evidence="2" id="KW-1185">Reference proteome</keyword>
<accession>A0A9X1NVM9</accession>
<comment type="caution">
    <text evidence="1">The sequence shown here is derived from an EMBL/GenBank/DDBJ whole genome shotgun (WGS) entry which is preliminary data.</text>
</comment>
<protein>
    <submittedName>
        <fullName evidence="1">Uncharacterized protein</fullName>
    </submittedName>
</protein>
<reference evidence="1" key="1">
    <citation type="submission" date="2021-12" db="EMBL/GenBank/DDBJ databases">
        <authorList>
            <person name="Li Y."/>
        </authorList>
    </citation>
    <scope>NUCLEOTIDE SEQUENCE</scope>
    <source>
        <strain evidence="1">DKSPLA3</strain>
    </source>
</reference>
<sequence length="158" mass="18432">MFAWREPEHTCVENAIYLLTCRHVAIRNADDFLLHGLEQPFKLKNQYRLPGTALDCALLPIPTPLWADNEHSAAAVQFDPFFAQKYEPYPNELYYFHGFAEENANYAFEVHETNPIGYTTEVNQGFPDEPHFFYLLWNPKEPRFTADMSEEAKQAIKK</sequence>
<evidence type="ECO:0000313" key="2">
    <source>
        <dbReference type="Proteomes" id="UP001139089"/>
    </source>
</evidence>
<name>A0A9X1NVM9_9HYPH</name>